<evidence type="ECO:0000259" key="2">
    <source>
        <dbReference type="Pfam" id="PF13264"/>
    </source>
</evidence>
<proteinExistence type="predicted"/>
<organism evidence="3 4">
    <name type="scientific">Pseudomonas virus PBPA162</name>
    <dbReference type="NCBI Taxonomy" id="2588096"/>
    <lineage>
        <taxon>Viruses</taxon>
        <taxon>Duplodnaviria</taxon>
        <taxon>Heunggongvirae</taxon>
        <taxon>Uroviricota</taxon>
        <taxon>Caudoviricetes</taxon>
        <taxon>Queuovirinae</taxon>
        <taxon>Iggyvirus</taxon>
        <taxon>Iggyvirus PBPA162</taxon>
    </lineage>
</organism>
<keyword evidence="4" id="KW-1185">Reference proteome</keyword>
<accession>A0A4Y5TNE8</accession>
<evidence type="ECO:0000313" key="3">
    <source>
        <dbReference type="EMBL" id="QDB70874.1"/>
    </source>
</evidence>
<feature type="domain" description="DUF4055" evidence="2">
    <location>
        <begin position="260"/>
        <end position="401"/>
    </location>
</feature>
<sequence length="500" mass="54892">MSGLKSQHPEYEKYSGLWKKLRDFYEGPEKVKQQGVTYLPATVGMELDGMEYNGVGYKAYTAYKQRARVPEYVQEAVEILVGLMHQKAAIVELPPEMEYLREHASPAGEPLSAIHRRLNVEQVLVGRLGILADFQTPLPGESPRPYLAMYECENIPNWDATEYSDGRGVLNLVVLNESGYRRAEDGFTWQQKEQYRVLVLGDLVSNEENAPYRCGVFSGDNLEWNPQSLVSLQIQGRELDAIPFVFINTKDLLPKPDIPPLASLLYDCIGIYQGEADYRQNLFMQGQDTLVVKGGMNQADGCNDGAIRVGAGSRIDVDEKGDAKYIGVSGSGLQEQRIALDNDRKRAQIKAGRLVQAEGAQQESGVALSTRFNAQTATLNQIATTGAAGLERALRFIARWMGLDESKVKVTPNTEYVNFSLEGRNFVDLMTAKQMGLPISLESLHAALADRGMTVMDYINELAAIQKEQASGLVPEVTGAPGAGPDGTAPGAPVINPAQE</sequence>
<dbReference type="InterPro" id="IPR025129">
    <property type="entry name" value="DUF4055"/>
</dbReference>
<dbReference type="Pfam" id="PF13264">
    <property type="entry name" value="DUF4055"/>
    <property type="match status" value="1"/>
</dbReference>
<evidence type="ECO:0000256" key="1">
    <source>
        <dbReference type="SAM" id="MobiDB-lite"/>
    </source>
</evidence>
<name>A0A4Y5TNE8_9CAUD</name>
<dbReference type="KEGG" id="vg:77948059"/>
<evidence type="ECO:0000313" key="4">
    <source>
        <dbReference type="Proteomes" id="UP000319293"/>
    </source>
</evidence>
<dbReference type="EMBL" id="MK816297">
    <property type="protein sequence ID" value="QDB70874.1"/>
    <property type="molecule type" value="Genomic_DNA"/>
</dbReference>
<reference evidence="3 4" key="1">
    <citation type="submission" date="2019-04" db="EMBL/GenBank/DDBJ databases">
        <title>Complete genome sequence of a novel bacteriophage, PBPA162, infecting Pseudomonas aeruginosa.</title>
        <authorList>
            <person name="Myung H."/>
            <person name="Hong H."/>
            <person name="Cho J."/>
        </authorList>
    </citation>
    <scope>NUCLEOTIDE SEQUENCE [LARGE SCALE GENOMIC DNA]</scope>
</reference>
<dbReference type="GeneID" id="77948059"/>
<protein>
    <recommendedName>
        <fullName evidence="2">DUF4055 domain-containing protein</fullName>
    </recommendedName>
</protein>
<feature type="region of interest" description="Disordered" evidence="1">
    <location>
        <begin position="475"/>
        <end position="500"/>
    </location>
</feature>
<dbReference type="RefSeq" id="YP_010671803.1">
    <property type="nucleotide sequence ID" value="NC_070971.1"/>
</dbReference>
<dbReference type="Proteomes" id="UP000319293">
    <property type="component" value="Segment"/>
</dbReference>